<dbReference type="Proteomes" id="UP001589844">
    <property type="component" value="Unassembled WGS sequence"/>
</dbReference>
<comment type="caution">
    <text evidence="2">The sequence shown here is derived from an EMBL/GenBank/DDBJ whole genome shotgun (WGS) entry which is preliminary data.</text>
</comment>
<protein>
    <submittedName>
        <fullName evidence="2">CZB domain-containing protein</fullName>
    </submittedName>
</protein>
<evidence type="ECO:0000313" key="3">
    <source>
        <dbReference type="Proteomes" id="UP001589844"/>
    </source>
</evidence>
<gene>
    <name evidence="2" type="ORF">ACFFJH_10685</name>
</gene>
<organism evidence="2 3">
    <name type="scientific">Undibacterium danionis</name>
    <dbReference type="NCBI Taxonomy" id="1812100"/>
    <lineage>
        <taxon>Bacteria</taxon>
        <taxon>Pseudomonadati</taxon>
        <taxon>Pseudomonadota</taxon>
        <taxon>Betaproteobacteria</taxon>
        <taxon>Burkholderiales</taxon>
        <taxon>Oxalobacteraceae</taxon>
        <taxon>Undibacterium</taxon>
    </lineage>
</organism>
<dbReference type="RefSeq" id="WP_390212346.1">
    <property type="nucleotide sequence ID" value="NZ_JBHLXJ010000009.1"/>
</dbReference>
<evidence type="ECO:0000259" key="1">
    <source>
        <dbReference type="Pfam" id="PF13682"/>
    </source>
</evidence>
<evidence type="ECO:0000313" key="2">
    <source>
        <dbReference type="EMBL" id="MFC0350273.1"/>
    </source>
</evidence>
<accession>A0ABV6IF78</accession>
<keyword evidence="3" id="KW-1185">Reference proteome</keyword>
<dbReference type="EMBL" id="JBHLXJ010000009">
    <property type="protein sequence ID" value="MFC0350273.1"/>
    <property type="molecule type" value="Genomic_DNA"/>
</dbReference>
<name>A0ABV6IF78_9BURK</name>
<reference evidence="2 3" key="1">
    <citation type="submission" date="2024-09" db="EMBL/GenBank/DDBJ databases">
        <authorList>
            <person name="Sun Q."/>
            <person name="Mori K."/>
        </authorList>
    </citation>
    <scope>NUCLEOTIDE SEQUENCE [LARGE SCALE GENOMIC DNA]</scope>
    <source>
        <strain evidence="2 3">CCM 8677</strain>
    </source>
</reference>
<proteinExistence type="predicted"/>
<sequence length="117" mass="12599">MDLNQAVAKHLEWKTTLRTAITRQANLDVKTVSADNCCELGKWLHGDAKTQFSNLNSYKNTLQKHAEFHAEAGRVATAINSKKYAEAETMLGAGTAYAKASSAVGIAIGSFKQEAGL</sequence>
<dbReference type="InterPro" id="IPR025991">
    <property type="entry name" value="Chemoreceptor_zinc-bind_dom"/>
</dbReference>
<dbReference type="Gene3D" id="1.20.120.30">
    <property type="entry name" value="Aspartate receptor, ligand-binding domain"/>
    <property type="match status" value="1"/>
</dbReference>
<dbReference type="Pfam" id="PF13682">
    <property type="entry name" value="CZB"/>
    <property type="match status" value="1"/>
</dbReference>
<feature type="domain" description="Chemoreceptor zinc-binding" evidence="1">
    <location>
        <begin position="10"/>
        <end position="75"/>
    </location>
</feature>